<feature type="region of interest" description="Disordered" evidence="1">
    <location>
        <begin position="37"/>
        <end position="61"/>
    </location>
</feature>
<evidence type="ECO:0000313" key="2">
    <source>
        <dbReference type="EnsemblMetazoa" id="G2449.1:cds"/>
    </source>
</evidence>
<dbReference type="InterPro" id="IPR013761">
    <property type="entry name" value="SAM/pointed_sf"/>
</dbReference>
<feature type="compositionally biased region" description="Basic and acidic residues" evidence="1">
    <location>
        <begin position="1"/>
        <end position="10"/>
    </location>
</feature>
<feature type="region of interest" description="Disordered" evidence="1">
    <location>
        <begin position="149"/>
        <end position="181"/>
    </location>
</feature>
<dbReference type="Proteomes" id="UP000005408">
    <property type="component" value="Unassembled WGS sequence"/>
</dbReference>
<organism evidence="2 3">
    <name type="scientific">Magallana gigas</name>
    <name type="common">Pacific oyster</name>
    <name type="synonym">Crassostrea gigas</name>
    <dbReference type="NCBI Taxonomy" id="29159"/>
    <lineage>
        <taxon>Eukaryota</taxon>
        <taxon>Metazoa</taxon>
        <taxon>Spiralia</taxon>
        <taxon>Lophotrochozoa</taxon>
        <taxon>Mollusca</taxon>
        <taxon>Bivalvia</taxon>
        <taxon>Autobranchia</taxon>
        <taxon>Pteriomorphia</taxon>
        <taxon>Ostreida</taxon>
        <taxon>Ostreoidea</taxon>
        <taxon>Ostreidae</taxon>
        <taxon>Magallana</taxon>
    </lineage>
</organism>
<dbReference type="EnsemblMetazoa" id="G2449.1">
    <property type="protein sequence ID" value="G2449.1:cds"/>
    <property type="gene ID" value="G2449"/>
</dbReference>
<protein>
    <recommendedName>
        <fullName evidence="4">SAM domain-containing protein</fullName>
    </recommendedName>
</protein>
<proteinExistence type="predicted"/>
<feature type="compositionally biased region" description="Polar residues" evidence="1">
    <location>
        <begin position="48"/>
        <end position="61"/>
    </location>
</feature>
<accession>A0A8W8KM02</accession>
<dbReference type="AlphaFoldDB" id="A0A8W8KM02"/>
<name>A0A8W8KM02_MAGGI</name>
<dbReference type="OrthoDB" id="6140408at2759"/>
<evidence type="ECO:0000256" key="1">
    <source>
        <dbReference type="SAM" id="MobiDB-lite"/>
    </source>
</evidence>
<evidence type="ECO:0000313" key="3">
    <source>
        <dbReference type="Proteomes" id="UP000005408"/>
    </source>
</evidence>
<keyword evidence="3" id="KW-1185">Reference proteome</keyword>
<evidence type="ECO:0008006" key="4">
    <source>
        <dbReference type="Google" id="ProtNLM"/>
    </source>
</evidence>
<reference evidence="2" key="1">
    <citation type="submission" date="2022-08" db="UniProtKB">
        <authorList>
            <consortium name="EnsemblMetazoa"/>
        </authorList>
    </citation>
    <scope>IDENTIFICATION</scope>
    <source>
        <strain evidence="2">05x7-T-G4-1.051#20</strain>
    </source>
</reference>
<sequence>MERNDNDGTKESATSSKLQAVRDVFRRAHTYLLVKLGRPVSAAGDGNRTGSPKQSGNRRLPSNQEIQEATHDYNYPDLTLLQRDVNLPPAPDISTLPKKNMKRKQALRNVNKLNYPVGKRSFSVPGTSERRHDAPITRTNVSMKARLFERKDSDSGSDEYLYPKASPKHTQKRFIPPSSKPPLVNKPFHIKVVPENGTKAEINANHVGNARSFLASNLPPSSKFSNTSPRPWKPPSQQKIANINTPPEYVDMENSEVISLNPGKEKSVETPKIKPVGKVVGEKVPISRESSVKHFPSDKLFNQLSVVELVDCLRKCGLAEMADVCQSEKLDGSFISQLSPEELQELNLSPIQIMKLSKVKSGWRPKTSQFS</sequence>
<dbReference type="Gene3D" id="1.10.150.50">
    <property type="entry name" value="Transcription Factor, Ets-1"/>
    <property type="match status" value="1"/>
</dbReference>
<dbReference type="OMA" id="WEMAEIC"/>
<feature type="region of interest" description="Disordered" evidence="1">
    <location>
        <begin position="1"/>
        <end position="20"/>
    </location>
</feature>